<evidence type="ECO:0000256" key="1">
    <source>
        <dbReference type="SAM" id="Phobius"/>
    </source>
</evidence>
<dbReference type="Proteomes" id="UP001064489">
    <property type="component" value="Chromosome 2"/>
</dbReference>
<proteinExistence type="predicted"/>
<gene>
    <name evidence="2" type="ORF">LWI28_006363</name>
</gene>
<dbReference type="PANTHER" id="PTHR34189">
    <property type="entry name" value="TRANSMEMBRANE PROTEIN"/>
    <property type="match status" value="1"/>
</dbReference>
<evidence type="ECO:0008006" key="4">
    <source>
        <dbReference type="Google" id="ProtNLM"/>
    </source>
</evidence>
<keyword evidence="1" id="KW-0472">Membrane</keyword>
<accession>A0AAD5NIR0</accession>
<dbReference type="PANTHER" id="PTHR34189:SF4">
    <property type="entry name" value="TRANSMEMBRANE PROTEIN"/>
    <property type="match status" value="1"/>
</dbReference>
<keyword evidence="3" id="KW-1185">Reference proteome</keyword>
<reference evidence="2" key="1">
    <citation type="journal article" date="2022" name="Plant J.">
        <title>Strategies of tolerance reflected in two North American maple genomes.</title>
        <authorList>
            <person name="McEvoy S.L."/>
            <person name="Sezen U.U."/>
            <person name="Trouern-Trend A."/>
            <person name="McMahon S.M."/>
            <person name="Schaberg P.G."/>
            <person name="Yang J."/>
            <person name="Wegrzyn J.L."/>
            <person name="Swenson N.G."/>
        </authorList>
    </citation>
    <scope>NUCLEOTIDE SEQUENCE</scope>
    <source>
        <strain evidence="2">91603</strain>
    </source>
</reference>
<keyword evidence="1" id="KW-1133">Transmembrane helix</keyword>
<comment type="caution">
    <text evidence="2">The sequence shown here is derived from an EMBL/GenBank/DDBJ whole genome shotgun (WGS) entry which is preliminary data.</text>
</comment>
<reference evidence="2" key="2">
    <citation type="submission" date="2023-02" db="EMBL/GenBank/DDBJ databases">
        <authorList>
            <person name="Swenson N.G."/>
            <person name="Wegrzyn J.L."/>
            <person name="Mcevoy S.L."/>
        </authorList>
    </citation>
    <scope>NUCLEOTIDE SEQUENCE</scope>
    <source>
        <strain evidence="2">91603</strain>
        <tissue evidence="2">Leaf</tissue>
    </source>
</reference>
<organism evidence="2 3">
    <name type="scientific">Acer negundo</name>
    <name type="common">Box elder</name>
    <dbReference type="NCBI Taxonomy" id="4023"/>
    <lineage>
        <taxon>Eukaryota</taxon>
        <taxon>Viridiplantae</taxon>
        <taxon>Streptophyta</taxon>
        <taxon>Embryophyta</taxon>
        <taxon>Tracheophyta</taxon>
        <taxon>Spermatophyta</taxon>
        <taxon>Magnoliopsida</taxon>
        <taxon>eudicotyledons</taxon>
        <taxon>Gunneridae</taxon>
        <taxon>Pentapetalae</taxon>
        <taxon>rosids</taxon>
        <taxon>malvids</taxon>
        <taxon>Sapindales</taxon>
        <taxon>Sapindaceae</taxon>
        <taxon>Hippocastanoideae</taxon>
        <taxon>Acereae</taxon>
        <taxon>Acer</taxon>
    </lineage>
</organism>
<protein>
    <recommendedName>
        <fullName evidence="4">Transmembrane protein</fullName>
    </recommendedName>
</protein>
<evidence type="ECO:0000313" key="3">
    <source>
        <dbReference type="Proteomes" id="UP001064489"/>
    </source>
</evidence>
<keyword evidence="1" id="KW-0812">Transmembrane</keyword>
<feature type="transmembrane region" description="Helical" evidence="1">
    <location>
        <begin position="61"/>
        <end position="80"/>
    </location>
</feature>
<evidence type="ECO:0000313" key="2">
    <source>
        <dbReference type="EMBL" id="KAI9160228.1"/>
    </source>
</evidence>
<name>A0AAD5NIR0_ACENE</name>
<sequence>MYRSASWSRVSDDYFMHSSPKVGSGPRMSSSSSVDGSELPVYDPTMDLTKKEKSRAKFSENAVHLIPFVLLFCALVLWFFSNPDVEVGGIVADSVAARIEGLTIEGDIDNDSDGTQTSVLPIENVEVDMHKPRKHQKHYRRDRNKGFKSLINRSFY</sequence>
<dbReference type="AlphaFoldDB" id="A0AAD5NIR0"/>
<dbReference type="EMBL" id="JAJSOW010000106">
    <property type="protein sequence ID" value="KAI9160228.1"/>
    <property type="molecule type" value="Genomic_DNA"/>
</dbReference>